<name>A0A6A6S9U9_9PLEO</name>
<keyword evidence="2" id="KW-1185">Reference proteome</keyword>
<sequence length="225" mass="24913">MFQSADMRGVMSMMGWSFELTDIFEGVGLEELEELVEEDGGLAGGEVERYEPGRASMMRPPVSVLGTFEVCTTPTFDPTPQTTNQIPPPTIHSLLPSPIIINTNANTNANANTNTNINMSHQDTTAPPAAARKQAFKLEHMLAEAAEPQRTALLLNTRDWKKLGGRRAVVSQMAATKKWLAEQKEVAVKMEEEEEEVGMEDIPTKEVEIKEEEKEVKMEDIPARG</sequence>
<organism evidence="1 2">
    <name type="scientific">Massarina eburnea CBS 473.64</name>
    <dbReference type="NCBI Taxonomy" id="1395130"/>
    <lineage>
        <taxon>Eukaryota</taxon>
        <taxon>Fungi</taxon>
        <taxon>Dikarya</taxon>
        <taxon>Ascomycota</taxon>
        <taxon>Pezizomycotina</taxon>
        <taxon>Dothideomycetes</taxon>
        <taxon>Pleosporomycetidae</taxon>
        <taxon>Pleosporales</taxon>
        <taxon>Massarineae</taxon>
        <taxon>Massarinaceae</taxon>
        <taxon>Massarina</taxon>
    </lineage>
</organism>
<reference evidence="1" key="1">
    <citation type="journal article" date="2020" name="Stud. Mycol.">
        <title>101 Dothideomycetes genomes: a test case for predicting lifestyles and emergence of pathogens.</title>
        <authorList>
            <person name="Haridas S."/>
            <person name="Albert R."/>
            <person name="Binder M."/>
            <person name="Bloem J."/>
            <person name="Labutti K."/>
            <person name="Salamov A."/>
            <person name="Andreopoulos B."/>
            <person name="Baker S."/>
            <person name="Barry K."/>
            <person name="Bills G."/>
            <person name="Bluhm B."/>
            <person name="Cannon C."/>
            <person name="Castanera R."/>
            <person name="Culley D."/>
            <person name="Daum C."/>
            <person name="Ezra D."/>
            <person name="Gonzalez J."/>
            <person name="Henrissat B."/>
            <person name="Kuo A."/>
            <person name="Liang C."/>
            <person name="Lipzen A."/>
            <person name="Lutzoni F."/>
            <person name="Magnuson J."/>
            <person name="Mondo S."/>
            <person name="Nolan M."/>
            <person name="Ohm R."/>
            <person name="Pangilinan J."/>
            <person name="Park H.-J."/>
            <person name="Ramirez L."/>
            <person name="Alfaro M."/>
            <person name="Sun H."/>
            <person name="Tritt A."/>
            <person name="Yoshinaga Y."/>
            <person name="Zwiers L.-H."/>
            <person name="Turgeon B."/>
            <person name="Goodwin S."/>
            <person name="Spatafora J."/>
            <person name="Crous P."/>
            <person name="Grigoriev I."/>
        </authorList>
    </citation>
    <scope>NUCLEOTIDE SEQUENCE</scope>
    <source>
        <strain evidence="1">CBS 473.64</strain>
    </source>
</reference>
<dbReference type="AlphaFoldDB" id="A0A6A6S9U9"/>
<dbReference type="EMBL" id="MU006779">
    <property type="protein sequence ID" value="KAF2644360.1"/>
    <property type="molecule type" value="Genomic_DNA"/>
</dbReference>
<protein>
    <submittedName>
        <fullName evidence="1">Uncharacterized protein</fullName>
    </submittedName>
</protein>
<evidence type="ECO:0000313" key="1">
    <source>
        <dbReference type="EMBL" id="KAF2644360.1"/>
    </source>
</evidence>
<accession>A0A6A6S9U9</accession>
<gene>
    <name evidence="1" type="ORF">P280DRAFT_477739</name>
</gene>
<dbReference type="Proteomes" id="UP000799753">
    <property type="component" value="Unassembled WGS sequence"/>
</dbReference>
<proteinExistence type="predicted"/>
<evidence type="ECO:0000313" key="2">
    <source>
        <dbReference type="Proteomes" id="UP000799753"/>
    </source>
</evidence>